<feature type="region of interest" description="Disordered" evidence="2">
    <location>
        <begin position="403"/>
        <end position="456"/>
    </location>
</feature>
<feature type="region of interest" description="Disordered" evidence="2">
    <location>
        <begin position="476"/>
        <end position="669"/>
    </location>
</feature>
<comment type="caution">
    <text evidence="3">The sequence shown here is derived from an EMBL/GenBank/DDBJ whole genome shotgun (WGS) entry which is preliminary data.</text>
</comment>
<dbReference type="AlphaFoldDB" id="A0A507BDJ0"/>
<dbReference type="PANTHER" id="PTHR42041">
    <property type="entry name" value="DNA ENDONUCLEASE ACTIVATOR CTP1 C-TERMINAL DOMAIN-CONTAINING PROTEIN"/>
    <property type="match status" value="1"/>
</dbReference>
<accession>A0A507BDJ0</accession>
<evidence type="ECO:0000313" key="4">
    <source>
        <dbReference type="Proteomes" id="UP000319257"/>
    </source>
</evidence>
<organism evidence="3 4">
    <name type="scientific">Thyridium curvatum</name>
    <dbReference type="NCBI Taxonomy" id="1093900"/>
    <lineage>
        <taxon>Eukaryota</taxon>
        <taxon>Fungi</taxon>
        <taxon>Dikarya</taxon>
        <taxon>Ascomycota</taxon>
        <taxon>Pezizomycotina</taxon>
        <taxon>Sordariomycetes</taxon>
        <taxon>Sordariomycetidae</taxon>
        <taxon>Thyridiales</taxon>
        <taxon>Thyridiaceae</taxon>
        <taxon>Thyridium</taxon>
    </lineage>
</organism>
<dbReference type="STRING" id="1093900.A0A507BDJ0"/>
<dbReference type="OrthoDB" id="4495335at2759"/>
<feature type="compositionally biased region" description="Basic and acidic residues" evidence="2">
    <location>
        <begin position="367"/>
        <end position="378"/>
    </location>
</feature>
<evidence type="ECO:0000256" key="2">
    <source>
        <dbReference type="SAM" id="MobiDB-lite"/>
    </source>
</evidence>
<feature type="region of interest" description="Disordered" evidence="2">
    <location>
        <begin position="1"/>
        <end position="45"/>
    </location>
</feature>
<feature type="compositionally biased region" description="Acidic residues" evidence="2">
    <location>
        <begin position="503"/>
        <end position="514"/>
    </location>
</feature>
<dbReference type="GeneID" id="41979355"/>
<proteinExistence type="predicted"/>
<dbReference type="Proteomes" id="UP000319257">
    <property type="component" value="Unassembled WGS sequence"/>
</dbReference>
<feature type="coiled-coil region" evidence="1">
    <location>
        <begin position="151"/>
        <end position="220"/>
    </location>
</feature>
<reference evidence="3 4" key="1">
    <citation type="submission" date="2019-06" db="EMBL/GenBank/DDBJ databases">
        <title>Draft genome sequence of the filamentous fungus Phialemoniopsis curvata isolated from diesel fuel.</title>
        <authorList>
            <person name="Varaljay V.A."/>
            <person name="Lyon W.J."/>
            <person name="Crouch A.L."/>
            <person name="Drake C.E."/>
            <person name="Hollomon J.M."/>
            <person name="Nadeau L.J."/>
            <person name="Nunn H.S."/>
            <person name="Stevenson B.S."/>
            <person name="Bojanowski C.L."/>
            <person name="Crookes-Goodson W.J."/>
        </authorList>
    </citation>
    <scope>NUCLEOTIDE SEQUENCE [LARGE SCALE GENOMIC DNA]</scope>
    <source>
        <strain evidence="3 4">D216</strain>
    </source>
</reference>
<dbReference type="EMBL" id="SKBQ01000124">
    <property type="protein sequence ID" value="TPX17997.1"/>
    <property type="molecule type" value="Genomic_DNA"/>
</dbReference>
<feature type="region of interest" description="Disordered" evidence="2">
    <location>
        <begin position="355"/>
        <end position="379"/>
    </location>
</feature>
<evidence type="ECO:0000256" key="1">
    <source>
        <dbReference type="SAM" id="Coils"/>
    </source>
</evidence>
<sequence>MEPDSSRACSPVPLQPISPERVNQQRDIFSSFHAGGGHSRDSSVSDKINQFNTLAMQSKQLERKTADAALKRAMLGREEAEAEMRRYRDEARSLRKQVEEGKDRERKVGERLETVMENYGRAKETYAHTQALWEKEIRRARKETFKSQSVIVKLQEELKSARQAQKSAEESLEREKERSQAREQEAFTARYGLVGCQEQLEQAHERIKVLEQERDAFKSLAKSEDDVAKIAAEGKLPLPKASDSTEEHDEFASPKKRPRVSSFSTADIKSSAASEAEIEELTRLWQWEKQRADRAADHVEYLEAECHLRACSCMKKRPRASTMETGAHERIGLLTFQNTGETMMVSETIASSASMTMMPAKKSPKRLKLEKPRNEPRRSTIFVPEEGVFRTVSQEVAEAMEVASVPVKEETETPEQPEEAERPEVPEETVVADEVATEPPTPVEAHSNPPFYARTPSVDPPSFALLAQQRTSLLSLLEAPHEEGQAPMTFNIPTTPGPKPDSGDDTMGSEEFEVEQTGNTTPIIPQDRPDDSTPRPVPNEQPAVDVDEVNEEPEMRPHTVASFYTTTTKVPLREETTDPSMAQRLMAAQRTPNGAKTPQHSGPYFDINNPALTPTMTREQALAQIRERRGRARSAQGGAITPRKPMADAKERRDVSAPVGRAASVRKVR</sequence>
<gene>
    <name evidence="3" type="ORF">E0L32_011908</name>
</gene>
<feature type="compositionally biased region" description="Polar residues" evidence="2">
    <location>
        <begin position="590"/>
        <end position="600"/>
    </location>
</feature>
<dbReference type="RefSeq" id="XP_030999708.1">
    <property type="nucleotide sequence ID" value="XM_031134689.1"/>
</dbReference>
<feature type="region of interest" description="Disordered" evidence="2">
    <location>
        <begin position="80"/>
        <end position="106"/>
    </location>
</feature>
<name>A0A507BDJ0_9PEZI</name>
<protein>
    <submittedName>
        <fullName evidence="3">Uncharacterized protein</fullName>
    </submittedName>
</protein>
<feature type="region of interest" description="Disordered" evidence="2">
    <location>
        <begin position="238"/>
        <end position="264"/>
    </location>
</feature>
<evidence type="ECO:0000313" key="3">
    <source>
        <dbReference type="EMBL" id="TPX17997.1"/>
    </source>
</evidence>
<dbReference type="PANTHER" id="PTHR42041:SF1">
    <property type="entry name" value="DNA ENDONUCLEASE ACTIVATOR CTP1 C-TERMINAL DOMAIN-CONTAINING PROTEIN"/>
    <property type="match status" value="1"/>
</dbReference>
<keyword evidence="1" id="KW-0175">Coiled coil</keyword>
<feature type="compositionally biased region" description="Basic and acidic residues" evidence="2">
    <location>
        <begin position="645"/>
        <end position="655"/>
    </location>
</feature>
<dbReference type="InParanoid" id="A0A507BDJ0"/>
<keyword evidence="4" id="KW-1185">Reference proteome</keyword>